<protein>
    <submittedName>
        <fullName evidence="2">Uncharacterized protein</fullName>
    </submittedName>
</protein>
<evidence type="ECO:0000256" key="1">
    <source>
        <dbReference type="SAM" id="Phobius"/>
    </source>
</evidence>
<keyword evidence="1" id="KW-0472">Membrane</keyword>
<accession>X1UH60</accession>
<sequence length="68" mass="6916">MDPFWILVAVVICAILNAVVSVLLARAIAAQTRAGLGGLAPVIGEALQAVVEDLPGLGESPEINPLQA</sequence>
<dbReference type="AlphaFoldDB" id="X1UH60"/>
<keyword evidence="1" id="KW-0812">Transmembrane</keyword>
<comment type="caution">
    <text evidence="2">The sequence shown here is derived from an EMBL/GenBank/DDBJ whole genome shotgun (WGS) entry which is preliminary data.</text>
</comment>
<evidence type="ECO:0000313" key="2">
    <source>
        <dbReference type="EMBL" id="GAJ02907.1"/>
    </source>
</evidence>
<proteinExistence type="predicted"/>
<feature type="non-terminal residue" evidence="2">
    <location>
        <position position="68"/>
    </location>
</feature>
<organism evidence="2">
    <name type="scientific">marine sediment metagenome</name>
    <dbReference type="NCBI Taxonomy" id="412755"/>
    <lineage>
        <taxon>unclassified sequences</taxon>
        <taxon>metagenomes</taxon>
        <taxon>ecological metagenomes</taxon>
    </lineage>
</organism>
<gene>
    <name evidence="2" type="ORF">S12H4_51647</name>
</gene>
<reference evidence="2" key="1">
    <citation type="journal article" date="2014" name="Front. Microbiol.">
        <title>High frequency of phylogenetically diverse reductive dehalogenase-homologous genes in deep subseafloor sedimentary metagenomes.</title>
        <authorList>
            <person name="Kawai M."/>
            <person name="Futagami T."/>
            <person name="Toyoda A."/>
            <person name="Takaki Y."/>
            <person name="Nishi S."/>
            <person name="Hori S."/>
            <person name="Arai W."/>
            <person name="Tsubouchi T."/>
            <person name="Morono Y."/>
            <person name="Uchiyama I."/>
            <person name="Ito T."/>
            <person name="Fujiyama A."/>
            <person name="Inagaki F."/>
            <person name="Takami H."/>
        </authorList>
    </citation>
    <scope>NUCLEOTIDE SEQUENCE</scope>
    <source>
        <strain evidence="2">Expedition CK06-06</strain>
    </source>
</reference>
<feature type="transmembrane region" description="Helical" evidence="1">
    <location>
        <begin position="6"/>
        <end position="25"/>
    </location>
</feature>
<keyword evidence="1" id="KW-1133">Transmembrane helix</keyword>
<name>X1UH60_9ZZZZ</name>
<dbReference type="EMBL" id="BARW01032663">
    <property type="protein sequence ID" value="GAJ02907.1"/>
    <property type="molecule type" value="Genomic_DNA"/>
</dbReference>